<accession>A0AC35U4U9</accession>
<sequence>MTAEEPEIPLHTCLFSFDEPYESETIVADLEFMNRIFTERAMSIDLEWQLEFYIQLPQQWKDSPVVAKACFQYTNLDNRVLQEKVAFAQLLIGNRQYFRASDILSKYLSLNDPIVTYLHYYARFLAAEQVSAEADTNKVTGKRTFQSADFNRMKRELETFYDDDKKECDVYLLYMLAVACYRMNFKEDAVTYLKQVIQREHRFWPAYKLLAISVKSLQELKDVILTVRDHSHWLFHLFVAESCLHLHQYPIAAEIYTKIKHLGLNGSDYIDSNLAVTLTKRQSHISATQVFGAILAKDKHRIQNMEHYADALYIRKEKAKLFSLAEQFNSTHKFHYVTCLILANYYSLCGEHVKSINFLHRATRLNPHDSHIWILLGHELMEQRNHQTALEIYRKAIDLDPNNYRTWYSLGQLYDIMRMFESALYHYKNAHRLNNNDSRVLVGMGCSLERLGYKDEAEACFIKAYQLGDCEGTSLIYLAKLFAGMDRKSDAADVYKKYLDTFQESLVADTNHHISAISYLSEYFFEIGSYVECKHYVDLCMNNAATRDNAIAMVRRLTIATNPPVPEPVEEMDDVFAQMDGSDGEQDSNDTSSTDHHDGDAMEQNSSSSDGEDGNESSNEDEAGGEGEET</sequence>
<proteinExistence type="predicted"/>
<reference evidence="2" key="1">
    <citation type="submission" date="2016-11" db="UniProtKB">
        <authorList>
            <consortium name="WormBaseParasite"/>
        </authorList>
    </citation>
    <scope>IDENTIFICATION</scope>
    <source>
        <strain evidence="2">KR3021</strain>
    </source>
</reference>
<dbReference type="WBParaSite" id="RSKR_0000726900.1">
    <property type="protein sequence ID" value="RSKR_0000726900.1"/>
    <property type="gene ID" value="RSKR_0000726900"/>
</dbReference>
<dbReference type="Proteomes" id="UP000095286">
    <property type="component" value="Unplaced"/>
</dbReference>
<evidence type="ECO:0000313" key="2">
    <source>
        <dbReference type="WBParaSite" id="RSKR_0000726900.1"/>
    </source>
</evidence>
<name>A0AC35U4U9_9BILA</name>
<protein>
    <submittedName>
        <fullName evidence="2">TPR_REGION domain-containing protein</fullName>
    </submittedName>
</protein>
<evidence type="ECO:0000313" key="1">
    <source>
        <dbReference type="Proteomes" id="UP000095286"/>
    </source>
</evidence>
<organism evidence="1 2">
    <name type="scientific">Rhabditophanes sp. KR3021</name>
    <dbReference type="NCBI Taxonomy" id="114890"/>
    <lineage>
        <taxon>Eukaryota</taxon>
        <taxon>Metazoa</taxon>
        <taxon>Ecdysozoa</taxon>
        <taxon>Nematoda</taxon>
        <taxon>Chromadorea</taxon>
        <taxon>Rhabditida</taxon>
        <taxon>Tylenchina</taxon>
        <taxon>Panagrolaimomorpha</taxon>
        <taxon>Strongyloidoidea</taxon>
        <taxon>Alloionematidae</taxon>
        <taxon>Rhabditophanes</taxon>
    </lineage>
</organism>